<evidence type="ECO:0000256" key="2">
    <source>
        <dbReference type="ARBA" id="ARBA00012438"/>
    </source>
</evidence>
<dbReference type="PRINTS" id="PR00344">
    <property type="entry name" value="BCTRLSENSOR"/>
</dbReference>
<dbReference type="Pfam" id="PF13424">
    <property type="entry name" value="TPR_12"/>
    <property type="match status" value="2"/>
</dbReference>
<feature type="coiled-coil region" evidence="5">
    <location>
        <begin position="415"/>
        <end position="533"/>
    </location>
</feature>
<dbReference type="InterPro" id="IPR019734">
    <property type="entry name" value="TPR_rpt"/>
</dbReference>
<dbReference type="SUPFAM" id="SSF55874">
    <property type="entry name" value="ATPase domain of HSP90 chaperone/DNA topoisomerase II/histidine kinase"/>
    <property type="match status" value="1"/>
</dbReference>
<dbReference type="EMBL" id="WHPF01000003">
    <property type="protein sequence ID" value="NNV54811.1"/>
    <property type="molecule type" value="Genomic_DNA"/>
</dbReference>
<keyword evidence="4" id="KW-0802">TPR repeat</keyword>
<dbReference type="InterPro" id="IPR011990">
    <property type="entry name" value="TPR-like_helical_dom_sf"/>
</dbReference>
<feature type="repeat" description="TPR" evidence="4">
    <location>
        <begin position="160"/>
        <end position="193"/>
    </location>
</feature>
<dbReference type="InterPro" id="IPR036097">
    <property type="entry name" value="HisK_dim/P_sf"/>
</dbReference>
<sequence>MKSFALSMLIFCFALSGYTQNAKIDSLNILISKATTDTGRIWLMVKKSIAYTNVNLDSSIAICLKNLEGIKKYNLYGAEIDTRQRLIINYCYKGDFKAASEQVSYLSQFIKPSKDSADFADLYSNTGMLLGMQSKYDSSINFYEKALRIFLANNNKERLAGTYSNLGIGYQQQSNFSRALYYQQKALSIAEEQKDLINQAYTLTNIGNTYENIGDTAKAEQVYLQAIKIAKENSLNNVELYNYSNLAVLYNAQGKWQKSYDFSTKAAALGESLGDQGIQAASLSKASVALANMRQWQGAESLSKKAIVLADAAAQPLNIFQAYTSMGAVLRLQEKWKEAIPFFEKGFSSIEETDMYTDATGKLYKELSECYEKTGKYVRALDTYKKAAVISDSVRSNNNIRKTTQLSMSFEFEKKEQVQKAEQKAKDDIANAKQLALIIGLGLTLVLAFVAFIGFRNKQKANAALKKSTAEIENAMTQLKATQSQLIQSEKMASLGELTAGIAHEIQNPLNFVNNFSELNTELVEELNELIEKQNWQDAKAIANDLRQNEEKINHHGKRAEAIVKGMLQHSRTSSGVKEPTNINALADEYLRLSYHGLRAKDKNFNAEIITDFNETIGSILLIPQDIGRVLLNLYNNAFYAVGEKKKQQPESFTPTVSVSTKKIGDKIEIKVRDNGNGIPQKIVDKIFQPFFTTKPTGQGTGLGLSLSYDIVKAHNGEIKVESKEGEGSTFIMQFPVG</sequence>
<feature type="repeat" description="TPR" evidence="4">
    <location>
        <begin position="120"/>
        <end position="153"/>
    </location>
</feature>
<dbReference type="Gene3D" id="1.25.40.10">
    <property type="entry name" value="Tetratricopeptide repeat domain"/>
    <property type="match status" value="2"/>
</dbReference>
<evidence type="ECO:0000256" key="6">
    <source>
        <dbReference type="SAM" id="Phobius"/>
    </source>
</evidence>
<keyword evidence="10" id="KW-1185">Reference proteome</keyword>
<keyword evidence="6" id="KW-0472">Membrane</keyword>
<keyword evidence="7" id="KW-0732">Signal</keyword>
<gene>
    <name evidence="9" type="ORF">GD597_04995</name>
</gene>
<dbReference type="GO" id="GO:0000155">
    <property type="term" value="F:phosphorelay sensor kinase activity"/>
    <property type="evidence" value="ECO:0007669"/>
    <property type="project" value="InterPro"/>
</dbReference>
<evidence type="ECO:0000256" key="4">
    <source>
        <dbReference type="PROSITE-ProRule" id="PRU00339"/>
    </source>
</evidence>
<dbReference type="PANTHER" id="PTHR43065">
    <property type="entry name" value="SENSOR HISTIDINE KINASE"/>
    <property type="match status" value="1"/>
</dbReference>
<feature type="chain" id="PRO_5035286249" description="histidine kinase" evidence="7">
    <location>
        <begin position="22"/>
        <end position="738"/>
    </location>
</feature>
<dbReference type="PROSITE" id="PS50109">
    <property type="entry name" value="HIS_KIN"/>
    <property type="match status" value="1"/>
</dbReference>
<dbReference type="Proteomes" id="UP000598971">
    <property type="component" value="Unassembled WGS sequence"/>
</dbReference>
<evidence type="ECO:0000256" key="3">
    <source>
        <dbReference type="ARBA" id="ARBA00022553"/>
    </source>
</evidence>
<evidence type="ECO:0000313" key="9">
    <source>
        <dbReference type="EMBL" id="NNV54811.1"/>
    </source>
</evidence>
<accession>A0A8J8FF68</accession>
<protein>
    <recommendedName>
        <fullName evidence="2">histidine kinase</fullName>
        <ecNumber evidence="2">2.7.13.3</ecNumber>
    </recommendedName>
</protein>
<feature type="transmembrane region" description="Helical" evidence="6">
    <location>
        <begin position="435"/>
        <end position="455"/>
    </location>
</feature>
<dbReference type="SMART" id="SM00028">
    <property type="entry name" value="TPR"/>
    <property type="match status" value="6"/>
</dbReference>
<name>A0A8J8FF68_9BACT</name>
<dbReference type="SUPFAM" id="SSF47384">
    <property type="entry name" value="Homodimeric domain of signal transducing histidine kinase"/>
    <property type="match status" value="1"/>
</dbReference>
<dbReference type="InterPro" id="IPR003661">
    <property type="entry name" value="HisK_dim/P_dom"/>
</dbReference>
<dbReference type="SMART" id="SM00388">
    <property type="entry name" value="HisKA"/>
    <property type="match status" value="1"/>
</dbReference>
<comment type="catalytic activity">
    <reaction evidence="1">
        <text>ATP + protein L-histidine = ADP + protein N-phospho-L-histidine.</text>
        <dbReference type="EC" id="2.7.13.3"/>
    </reaction>
</comment>
<evidence type="ECO:0000256" key="1">
    <source>
        <dbReference type="ARBA" id="ARBA00000085"/>
    </source>
</evidence>
<dbReference type="InterPro" id="IPR036890">
    <property type="entry name" value="HATPase_C_sf"/>
</dbReference>
<dbReference type="PROSITE" id="PS50005">
    <property type="entry name" value="TPR"/>
    <property type="match status" value="3"/>
</dbReference>
<evidence type="ECO:0000256" key="5">
    <source>
        <dbReference type="SAM" id="Coils"/>
    </source>
</evidence>
<evidence type="ECO:0000313" key="10">
    <source>
        <dbReference type="Proteomes" id="UP000598971"/>
    </source>
</evidence>
<dbReference type="EC" id="2.7.13.3" evidence="2"/>
<dbReference type="AlphaFoldDB" id="A0A8J8FF68"/>
<dbReference type="PANTHER" id="PTHR43065:SF42">
    <property type="entry name" value="TWO-COMPONENT SENSOR PPRA"/>
    <property type="match status" value="1"/>
</dbReference>
<reference evidence="9" key="1">
    <citation type="submission" date="2019-10" db="EMBL/GenBank/DDBJ databases">
        <title>Draft genome sequence of Panacibacter sp. KCS-6.</title>
        <authorList>
            <person name="Yim K.J."/>
        </authorList>
    </citation>
    <scope>NUCLEOTIDE SEQUENCE</scope>
    <source>
        <strain evidence="9">KCS-6</strain>
    </source>
</reference>
<dbReference type="InterPro" id="IPR004358">
    <property type="entry name" value="Sig_transdc_His_kin-like_C"/>
</dbReference>
<dbReference type="InterPro" id="IPR003594">
    <property type="entry name" value="HATPase_dom"/>
</dbReference>
<keyword evidence="6" id="KW-0812">Transmembrane</keyword>
<feature type="signal peptide" evidence="7">
    <location>
        <begin position="1"/>
        <end position="21"/>
    </location>
</feature>
<feature type="domain" description="Histidine kinase" evidence="8">
    <location>
        <begin position="501"/>
        <end position="738"/>
    </location>
</feature>
<dbReference type="SUPFAM" id="SSF48452">
    <property type="entry name" value="TPR-like"/>
    <property type="match status" value="2"/>
</dbReference>
<dbReference type="Gene3D" id="3.30.565.10">
    <property type="entry name" value="Histidine kinase-like ATPase, C-terminal domain"/>
    <property type="match status" value="1"/>
</dbReference>
<dbReference type="SMART" id="SM00387">
    <property type="entry name" value="HATPase_c"/>
    <property type="match status" value="1"/>
</dbReference>
<comment type="caution">
    <text evidence="9">The sequence shown here is derived from an EMBL/GenBank/DDBJ whole genome shotgun (WGS) entry which is preliminary data.</text>
</comment>
<evidence type="ECO:0000259" key="8">
    <source>
        <dbReference type="PROSITE" id="PS50109"/>
    </source>
</evidence>
<keyword evidence="3" id="KW-0597">Phosphoprotein</keyword>
<dbReference type="Gene3D" id="1.10.287.130">
    <property type="match status" value="1"/>
</dbReference>
<organism evidence="9 10">
    <name type="scientific">Limnovirga soli</name>
    <dbReference type="NCBI Taxonomy" id="2656915"/>
    <lineage>
        <taxon>Bacteria</taxon>
        <taxon>Pseudomonadati</taxon>
        <taxon>Bacteroidota</taxon>
        <taxon>Chitinophagia</taxon>
        <taxon>Chitinophagales</taxon>
        <taxon>Chitinophagaceae</taxon>
        <taxon>Limnovirga</taxon>
    </lineage>
</organism>
<dbReference type="CDD" id="cd00082">
    <property type="entry name" value="HisKA"/>
    <property type="match status" value="1"/>
</dbReference>
<dbReference type="Pfam" id="PF02518">
    <property type="entry name" value="HATPase_c"/>
    <property type="match status" value="1"/>
</dbReference>
<dbReference type="RefSeq" id="WP_171606733.1">
    <property type="nucleotide sequence ID" value="NZ_WHPF01000003.1"/>
</dbReference>
<proteinExistence type="predicted"/>
<dbReference type="InterPro" id="IPR005467">
    <property type="entry name" value="His_kinase_dom"/>
</dbReference>
<keyword evidence="5" id="KW-0175">Coiled coil</keyword>
<keyword evidence="6" id="KW-1133">Transmembrane helix</keyword>
<evidence type="ECO:0000256" key="7">
    <source>
        <dbReference type="SAM" id="SignalP"/>
    </source>
</evidence>
<feature type="repeat" description="TPR" evidence="4">
    <location>
        <begin position="200"/>
        <end position="233"/>
    </location>
</feature>